<accession>A0ABZ0EHM9</accession>
<proteinExistence type="predicted"/>
<organism evidence="1 2">
    <name type="scientific">Paraburkholderia kirstenboschensis</name>
    <dbReference type="NCBI Taxonomy" id="1245436"/>
    <lineage>
        <taxon>Bacteria</taxon>
        <taxon>Pseudomonadati</taxon>
        <taxon>Pseudomonadota</taxon>
        <taxon>Betaproteobacteria</taxon>
        <taxon>Burkholderiales</taxon>
        <taxon>Burkholderiaceae</taxon>
        <taxon>Paraburkholderia</taxon>
    </lineage>
</organism>
<reference evidence="1 2" key="1">
    <citation type="submission" date="2023-10" db="EMBL/GenBank/DDBJ databases">
        <title>Surface-active antibiotics is a multifunctional adaptation for post-fire microbes.</title>
        <authorList>
            <person name="Liu M.D."/>
            <person name="Du Y."/>
            <person name="Koupaei S.K."/>
            <person name="Kim N.R."/>
            <person name="Zhang W."/>
            <person name="Traxler M.F."/>
        </authorList>
    </citation>
    <scope>NUCLEOTIDE SEQUENCE [LARGE SCALE GENOMIC DNA]</scope>
    <source>
        <strain evidence="1 2">F3</strain>
    </source>
</reference>
<dbReference type="RefSeq" id="WP_317018396.1">
    <property type="nucleotide sequence ID" value="NZ_CP136512.1"/>
</dbReference>
<evidence type="ECO:0000313" key="1">
    <source>
        <dbReference type="EMBL" id="WOD15954.1"/>
    </source>
</evidence>
<dbReference type="Proteomes" id="UP001302652">
    <property type="component" value="Chromosome 2"/>
</dbReference>
<dbReference type="EMBL" id="CP136512">
    <property type="protein sequence ID" value="WOD15954.1"/>
    <property type="molecule type" value="Genomic_DNA"/>
</dbReference>
<evidence type="ECO:0000313" key="2">
    <source>
        <dbReference type="Proteomes" id="UP001302652"/>
    </source>
</evidence>
<name>A0ABZ0EHM9_9BURK</name>
<sequence>MKIIQNLINPARLRDQTIHKLKPHENLIQYSAESVVRAVAIWREANRAALNYSGPTMQEIKQKIAAADARVATAQAAARAAELALVKEYGVIDGTAPADPTLQIDISLVNARREAIASLNQARTAREILNGDLVASQKHEEAKKDAIAILGELIGFSA</sequence>
<gene>
    <name evidence="1" type="ORF">RW095_22255</name>
</gene>
<protein>
    <submittedName>
        <fullName evidence="1">Uncharacterized protein</fullName>
    </submittedName>
</protein>
<keyword evidence="2" id="KW-1185">Reference proteome</keyword>